<name>A0ABN8SW91_9CNID</name>
<reference evidence="2 3" key="1">
    <citation type="submission" date="2022-05" db="EMBL/GenBank/DDBJ databases">
        <authorList>
            <consortium name="Genoscope - CEA"/>
            <person name="William W."/>
        </authorList>
    </citation>
    <scope>NUCLEOTIDE SEQUENCE [LARGE SCALE GENOMIC DNA]</scope>
</reference>
<feature type="region of interest" description="Disordered" evidence="1">
    <location>
        <begin position="143"/>
        <end position="163"/>
    </location>
</feature>
<evidence type="ECO:0000256" key="1">
    <source>
        <dbReference type="SAM" id="MobiDB-lite"/>
    </source>
</evidence>
<gene>
    <name evidence="2" type="ORF">PEVE_00031147</name>
</gene>
<evidence type="ECO:0000313" key="3">
    <source>
        <dbReference type="Proteomes" id="UP001159427"/>
    </source>
</evidence>
<dbReference type="EMBL" id="CALNXI010004433">
    <property type="protein sequence ID" value="CAH3195804.1"/>
    <property type="molecule type" value="Genomic_DNA"/>
</dbReference>
<evidence type="ECO:0000313" key="2">
    <source>
        <dbReference type="EMBL" id="CAH3195804.1"/>
    </source>
</evidence>
<feature type="region of interest" description="Disordered" evidence="1">
    <location>
        <begin position="305"/>
        <end position="329"/>
    </location>
</feature>
<dbReference type="Proteomes" id="UP001159427">
    <property type="component" value="Unassembled WGS sequence"/>
</dbReference>
<sequence length="329" mass="36272">MTLNPSSCLKDCLPTTVAAAVRRSCTRCGSPQFVFNINVNGNPTTMQIGDHNVANVPSPRSSGATVLLTDSSNAVPSTNVHVTGDAVRICPLGCLQQLMSSNVQHTRRISRSGKKVANQKKLTSVSKLFPVVKKRKCFHGALGKKPKKKLPQGRSPSSSSNLRSNEFVGEMKLLASQSDSPNLEQALDLFHYCITHLHPLRDDGQWDHFELAAQGLLETNADNLACQTIIHLEKSLALSLQGKLTESENLINDSMKNIPQMSGAIRRLLDVLMNCYMCQVSRRKQFLEQAKMSLSLLISERRRLGKQDPQNWRKPTSSCGRQPSDVVQA</sequence>
<accession>A0ABN8SW91</accession>
<comment type="caution">
    <text evidence="2">The sequence shown here is derived from an EMBL/GenBank/DDBJ whole genome shotgun (WGS) entry which is preliminary data.</text>
</comment>
<keyword evidence="3" id="KW-1185">Reference proteome</keyword>
<organism evidence="2 3">
    <name type="scientific">Porites evermanni</name>
    <dbReference type="NCBI Taxonomy" id="104178"/>
    <lineage>
        <taxon>Eukaryota</taxon>
        <taxon>Metazoa</taxon>
        <taxon>Cnidaria</taxon>
        <taxon>Anthozoa</taxon>
        <taxon>Hexacorallia</taxon>
        <taxon>Scleractinia</taxon>
        <taxon>Fungiina</taxon>
        <taxon>Poritidae</taxon>
        <taxon>Porites</taxon>
    </lineage>
</organism>
<protein>
    <submittedName>
        <fullName evidence="2">Uncharacterized protein</fullName>
    </submittedName>
</protein>
<feature type="compositionally biased region" description="Polar residues" evidence="1">
    <location>
        <begin position="308"/>
        <end position="329"/>
    </location>
</feature>
<feature type="compositionally biased region" description="Low complexity" evidence="1">
    <location>
        <begin position="154"/>
        <end position="163"/>
    </location>
</feature>
<proteinExistence type="predicted"/>